<evidence type="ECO:0000256" key="2">
    <source>
        <dbReference type="ARBA" id="ARBA00022801"/>
    </source>
</evidence>
<feature type="domain" description="Helicase C-terminal" evidence="8">
    <location>
        <begin position="246"/>
        <end position="396"/>
    </location>
</feature>
<comment type="caution">
    <text evidence="10">The sequence shown here is derived from an EMBL/GenBank/DDBJ whole genome shotgun (WGS) entry which is preliminary data.</text>
</comment>
<keyword evidence="11" id="KW-1185">Reference proteome</keyword>
<dbReference type="SMART" id="SM00487">
    <property type="entry name" value="DEXDc"/>
    <property type="match status" value="1"/>
</dbReference>
<sequence>MESAGTSYLRLVKFTDYPLAPEIKRSIGKLGWKRPTDIQYKAIPNILKGEDVMGIAQTGTGKTAAFAIPVLQMIHTGKENARRKDGIKCLIMVPTRELAMQLDGVFSSLAKGTRVNVFALTGGVEQDPQIQQLQDGVDILIATPGRMFDLLNQKVLRLERVNILVLDEADLMLDLGFIEDIRGVLGHLKMRRQTLFFSATINEQIKKLAYTLVKKPIRIQISPKDPISKNVEHSVVFIEMDDKRFFLERFYKEHPEAKILSFVRTRVRAERVAKAMNRANISSLILHGDMSQEDRVAALESFRNNEKRLMIATDVSARGIDIPDVTHVINYDLPDQPDNYVHRVGRTGRGANKGIAYTFCAPEEHDKLRAVENYTGTEIKVIDVDRAVYRQTKEFNRIDNMDLGALMDEVEETLKRKKKKKGKG</sequence>
<dbReference type="Proteomes" id="UP000321907">
    <property type="component" value="Unassembled WGS sequence"/>
</dbReference>
<keyword evidence="1" id="KW-0547">Nucleotide-binding</keyword>
<dbReference type="InterPro" id="IPR011545">
    <property type="entry name" value="DEAD/DEAH_box_helicase_dom"/>
</dbReference>
<dbReference type="EMBL" id="VOXD01000001">
    <property type="protein sequence ID" value="TXF91838.1"/>
    <property type="molecule type" value="Genomic_DNA"/>
</dbReference>
<dbReference type="CDD" id="cd00268">
    <property type="entry name" value="DEADc"/>
    <property type="match status" value="1"/>
</dbReference>
<feature type="domain" description="DEAD-box RNA helicase Q" evidence="9">
    <location>
        <begin position="12"/>
        <end position="40"/>
    </location>
</feature>
<dbReference type="GO" id="GO:0003724">
    <property type="term" value="F:RNA helicase activity"/>
    <property type="evidence" value="ECO:0007669"/>
    <property type="project" value="InterPro"/>
</dbReference>
<dbReference type="InterPro" id="IPR044742">
    <property type="entry name" value="DEAD/DEAH_RhlB"/>
</dbReference>
<dbReference type="Gene3D" id="3.40.50.300">
    <property type="entry name" value="P-loop containing nucleotide triphosphate hydrolases"/>
    <property type="match status" value="2"/>
</dbReference>
<gene>
    <name evidence="10" type="ORF">FUA23_00780</name>
</gene>
<dbReference type="OrthoDB" id="974172at2"/>
<evidence type="ECO:0000256" key="1">
    <source>
        <dbReference type="ARBA" id="ARBA00022741"/>
    </source>
</evidence>
<reference evidence="10 11" key="1">
    <citation type="submission" date="2019-08" db="EMBL/GenBank/DDBJ databases">
        <title>Lewinella sp. strain SSH13 Genome sequencing and assembly.</title>
        <authorList>
            <person name="Kim I."/>
        </authorList>
    </citation>
    <scope>NUCLEOTIDE SEQUENCE [LARGE SCALE GENOMIC DNA]</scope>
    <source>
        <strain evidence="10 11">SSH13</strain>
    </source>
</reference>
<keyword evidence="2" id="KW-0378">Hydrolase</keyword>
<feature type="short sequence motif" description="Q motif" evidence="6">
    <location>
        <begin position="12"/>
        <end position="40"/>
    </location>
</feature>
<evidence type="ECO:0000259" key="8">
    <source>
        <dbReference type="PROSITE" id="PS51194"/>
    </source>
</evidence>
<evidence type="ECO:0000313" key="10">
    <source>
        <dbReference type="EMBL" id="TXF91838.1"/>
    </source>
</evidence>
<protein>
    <submittedName>
        <fullName evidence="10">DEAD/DEAH box helicase</fullName>
    </submittedName>
</protein>
<feature type="domain" description="Helicase ATP-binding" evidence="7">
    <location>
        <begin position="43"/>
        <end position="219"/>
    </location>
</feature>
<dbReference type="PROSITE" id="PS51195">
    <property type="entry name" value="Q_MOTIF"/>
    <property type="match status" value="1"/>
</dbReference>
<evidence type="ECO:0000259" key="7">
    <source>
        <dbReference type="PROSITE" id="PS51192"/>
    </source>
</evidence>
<name>A0A5C7FKF6_9BACT</name>
<dbReference type="InterPro" id="IPR001650">
    <property type="entry name" value="Helicase_C-like"/>
</dbReference>
<dbReference type="InterPro" id="IPR050079">
    <property type="entry name" value="DEAD_box_RNA_helicase"/>
</dbReference>
<dbReference type="GO" id="GO:0003676">
    <property type="term" value="F:nucleic acid binding"/>
    <property type="evidence" value="ECO:0007669"/>
    <property type="project" value="InterPro"/>
</dbReference>
<dbReference type="CDD" id="cd18787">
    <property type="entry name" value="SF2_C_DEAD"/>
    <property type="match status" value="1"/>
</dbReference>
<evidence type="ECO:0000256" key="5">
    <source>
        <dbReference type="ARBA" id="ARBA00038437"/>
    </source>
</evidence>
<dbReference type="InterPro" id="IPR014001">
    <property type="entry name" value="Helicase_ATP-bd"/>
</dbReference>
<proteinExistence type="inferred from homology"/>
<evidence type="ECO:0000313" key="11">
    <source>
        <dbReference type="Proteomes" id="UP000321907"/>
    </source>
</evidence>
<dbReference type="GO" id="GO:0005829">
    <property type="term" value="C:cytosol"/>
    <property type="evidence" value="ECO:0007669"/>
    <property type="project" value="TreeGrafter"/>
</dbReference>
<evidence type="ECO:0000256" key="3">
    <source>
        <dbReference type="ARBA" id="ARBA00022806"/>
    </source>
</evidence>
<dbReference type="PANTHER" id="PTHR47959:SF13">
    <property type="entry name" value="ATP-DEPENDENT RNA HELICASE RHLE"/>
    <property type="match status" value="1"/>
</dbReference>
<dbReference type="InterPro" id="IPR027417">
    <property type="entry name" value="P-loop_NTPase"/>
</dbReference>
<keyword evidence="3 10" id="KW-0347">Helicase</keyword>
<dbReference type="AlphaFoldDB" id="A0A5C7FKF6"/>
<comment type="similarity">
    <text evidence="5">Belongs to the DEAD box helicase family.</text>
</comment>
<evidence type="ECO:0000256" key="6">
    <source>
        <dbReference type="PROSITE-ProRule" id="PRU00552"/>
    </source>
</evidence>
<accession>A0A5C7FKF6</accession>
<dbReference type="GO" id="GO:0005524">
    <property type="term" value="F:ATP binding"/>
    <property type="evidence" value="ECO:0007669"/>
    <property type="project" value="UniProtKB-KW"/>
</dbReference>
<keyword evidence="4" id="KW-0067">ATP-binding</keyword>
<dbReference type="Pfam" id="PF00270">
    <property type="entry name" value="DEAD"/>
    <property type="match status" value="1"/>
</dbReference>
<dbReference type="PANTHER" id="PTHR47959">
    <property type="entry name" value="ATP-DEPENDENT RNA HELICASE RHLE-RELATED"/>
    <property type="match status" value="1"/>
</dbReference>
<dbReference type="SUPFAM" id="SSF52540">
    <property type="entry name" value="P-loop containing nucleoside triphosphate hydrolases"/>
    <property type="match status" value="1"/>
</dbReference>
<organism evidence="10 11">
    <name type="scientific">Neolewinella aurantiaca</name>
    <dbReference type="NCBI Taxonomy" id="2602767"/>
    <lineage>
        <taxon>Bacteria</taxon>
        <taxon>Pseudomonadati</taxon>
        <taxon>Bacteroidota</taxon>
        <taxon>Saprospiria</taxon>
        <taxon>Saprospirales</taxon>
        <taxon>Lewinellaceae</taxon>
        <taxon>Neolewinella</taxon>
    </lineage>
</organism>
<dbReference type="PROSITE" id="PS51192">
    <property type="entry name" value="HELICASE_ATP_BIND_1"/>
    <property type="match status" value="1"/>
</dbReference>
<evidence type="ECO:0000256" key="4">
    <source>
        <dbReference type="ARBA" id="ARBA00022840"/>
    </source>
</evidence>
<dbReference type="SMART" id="SM00490">
    <property type="entry name" value="HELICc"/>
    <property type="match status" value="1"/>
</dbReference>
<evidence type="ECO:0000259" key="9">
    <source>
        <dbReference type="PROSITE" id="PS51195"/>
    </source>
</evidence>
<dbReference type="Pfam" id="PF00271">
    <property type="entry name" value="Helicase_C"/>
    <property type="match status" value="1"/>
</dbReference>
<dbReference type="InterPro" id="IPR014014">
    <property type="entry name" value="RNA_helicase_DEAD_Q_motif"/>
</dbReference>
<dbReference type="PROSITE" id="PS51194">
    <property type="entry name" value="HELICASE_CTER"/>
    <property type="match status" value="1"/>
</dbReference>
<dbReference type="GO" id="GO:0016787">
    <property type="term" value="F:hydrolase activity"/>
    <property type="evidence" value="ECO:0007669"/>
    <property type="project" value="UniProtKB-KW"/>
</dbReference>